<dbReference type="PANTHER" id="PTHR30461">
    <property type="entry name" value="DNA-INVERTASE FROM LAMBDOID PROPHAGE"/>
    <property type="match status" value="1"/>
</dbReference>
<dbReference type="EMBL" id="FMBM01000002">
    <property type="protein sequence ID" value="SCC82353.1"/>
    <property type="molecule type" value="Genomic_DNA"/>
</dbReference>
<organism evidence="2 3">
    <name type="scientific">Saliniramus fredricksonii</name>
    <dbReference type="NCBI Taxonomy" id="1653334"/>
    <lineage>
        <taxon>Bacteria</taxon>
        <taxon>Pseudomonadati</taxon>
        <taxon>Pseudomonadota</taxon>
        <taxon>Alphaproteobacteria</taxon>
        <taxon>Hyphomicrobiales</taxon>
        <taxon>Salinarimonadaceae</taxon>
        <taxon>Saliniramus</taxon>
    </lineage>
</organism>
<evidence type="ECO:0000313" key="3">
    <source>
        <dbReference type="Proteomes" id="UP000182800"/>
    </source>
</evidence>
<dbReference type="CDD" id="cd00338">
    <property type="entry name" value="Ser_Recombinase"/>
    <property type="match status" value="1"/>
</dbReference>
<comment type="caution">
    <text evidence="2">The sequence shown here is derived from an EMBL/GenBank/DDBJ whole genome shotgun (WGS) entry which is preliminary data.</text>
</comment>
<dbReference type="InterPro" id="IPR006119">
    <property type="entry name" value="Resolv_N"/>
</dbReference>
<dbReference type="PANTHER" id="PTHR30461:SF23">
    <property type="entry name" value="DNA RECOMBINASE-RELATED"/>
    <property type="match status" value="1"/>
</dbReference>
<dbReference type="Gene3D" id="3.40.50.1390">
    <property type="entry name" value="Resolvase, N-terminal catalytic domain"/>
    <property type="match status" value="1"/>
</dbReference>
<proteinExistence type="predicted"/>
<keyword evidence="3" id="KW-1185">Reference proteome</keyword>
<protein>
    <submittedName>
        <fullName evidence="2">Resolvase, N terminal domain</fullName>
    </submittedName>
</protein>
<dbReference type="InterPro" id="IPR050639">
    <property type="entry name" value="SSR_resolvase"/>
</dbReference>
<accession>A0ABY0KH02</accession>
<reference evidence="2 3" key="1">
    <citation type="submission" date="2016-08" db="EMBL/GenBank/DDBJ databases">
        <authorList>
            <person name="Varghese N."/>
            <person name="Submissions Spin"/>
        </authorList>
    </citation>
    <scope>NUCLEOTIDE SEQUENCE [LARGE SCALE GENOMIC DNA]</scope>
    <source>
        <strain evidence="2 3">HL-109</strain>
    </source>
</reference>
<dbReference type="SUPFAM" id="SSF53041">
    <property type="entry name" value="Resolvase-like"/>
    <property type="match status" value="1"/>
</dbReference>
<dbReference type="Proteomes" id="UP000182800">
    <property type="component" value="Unassembled WGS sequence"/>
</dbReference>
<sequence>MPSIFANAVTLKAVALNATTREPISGHPTIMRTTMTHELAIIYARYSSDLQRPHSIDDQIRECRAYAERLGMAVVATFSDAATSGTQISRSGLDAAIEALSANPRAVLVAEALDRLSCGQGHIADLYDEVKFLGSEIVTVAKGPVSRMHVGFKGTMNAYYIDDLGKKTRRGL</sequence>
<dbReference type="PROSITE" id="PS51736">
    <property type="entry name" value="RECOMBINASES_3"/>
    <property type="match status" value="1"/>
</dbReference>
<dbReference type="InterPro" id="IPR036162">
    <property type="entry name" value="Resolvase-like_N_sf"/>
</dbReference>
<gene>
    <name evidence="2" type="ORF">GA0071312_3337</name>
</gene>
<evidence type="ECO:0000259" key="1">
    <source>
        <dbReference type="PROSITE" id="PS51736"/>
    </source>
</evidence>
<dbReference type="SMART" id="SM00857">
    <property type="entry name" value="Resolvase"/>
    <property type="match status" value="1"/>
</dbReference>
<name>A0ABY0KH02_9HYPH</name>
<feature type="domain" description="Resolvase/invertase-type recombinase catalytic" evidence="1">
    <location>
        <begin position="39"/>
        <end position="172"/>
    </location>
</feature>
<evidence type="ECO:0000313" key="2">
    <source>
        <dbReference type="EMBL" id="SCC82353.1"/>
    </source>
</evidence>
<dbReference type="Pfam" id="PF00239">
    <property type="entry name" value="Resolvase"/>
    <property type="match status" value="1"/>
</dbReference>